<comment type="similarity">
    <text evidence="1">Belongs to the esterase D family.</text>
</comment>
<dbReference type="InterPro" id="IPR052558">
    <property type="entry name" value="Siderophore_Hydrolase_D"/>
</dbReference>
<dbReference type="InterPro" id="IPR029058">
    <property type="entry name" value="AB_hydrolase_fold"/>
</dbReference>
<dbReference type="PANTHER" id="PTHR40841:SF2">
    <property type="entry name" value="SIDEROPHORE-DEGRADING ESTERASE (EUROFUNG)"/>
    <property type="match status" value="1"/>
</dbReference>
<keyword evidence="2 3" id="KW-0378">Hydrolase</keyword>
<name>A0ABR7Z6J5_9PSED</name>
<dbReference type="RefSeq" id="WP_190423845.1">
    <property type="nucleotide sequence ID" value="NZ_JAAOCA010000027.1"/>
</dbReference>
<accession>A0ABR7Z6J5</accession>
<dbReference type="EMBL" id="JAAOCA010000027">
    <property type="protein sequence ID" value="MBD1600997.1"/>
    <property type="molecule type" value="Genomic_DNA"/>
</dbReference>
<dbReference type="PROSITE" id="PS51257">
    <property type="entry name" value="PROKAR_LIPOPROTEIN"/>
    <property type="match status" value="1"/>
</dbReference>
<dbReference type="GO" id="GO:0016787">
    <property type="term" value="F:hydrolase activity"/>
    <property type="evidence" value="ECO:0007669"/>
    <property type="project" value="UniProtKB-KW"/>
</dbReference>
<dbReference type="InterPro" id="IPR000801">
    <property type="entry name" value="Esterase-like"/>
</dbReference>
<dbReference type="Pfam" id="PF00756">
    <property type="entry name" value="Esterase"/>
    <property type="match status" value="1"/>
</dbReference>
<sequence length="293" mass="31680">MRSILLPAGLWLAAACWGAPVPVPMNTTLLQRADLAYRFTSVALDSADGRRHYQVWVGVPRHNAPAAGYPVLYMLDGNAAFEGLDPALLEALDQGQAPLLVAVGYAGGQRIDRDGRTFDYTPARPQGPQLDPLSKTPSGGAEAFLDLLQTRITPAVQQLAPIDPARRALWGHSYGGLFVLYVLMRHPEAFTTYAAASPSLWWAPGLMTEQSQGLAQRLAGPKQLWLMKGEAEPALPRPNLPAPTESAGQLARALAQIPGLEVRYKLFPGLGHGPVLATSLRQTLIWLNEINDN</sequence>
<gene>
    <name evidence="3" type="ORF">HAQ05_20150</name>
</gene>
<evidence type="ECO:0000256" key="1">
    <source>
        <dbReference type="ARBA" id="ARBA00005622"/>
    </source>
</evidence>
<organism evidence="3 4">
    <name type="scientific">Pseudomonas typographi</name>
    <dbReference type="NCBI Taxonomy" id="2715964"/>
    <lineage>
        <taxon>Bacteria</taxon>
        <taxon>Pseudomonadati</taxon>
        <taxon>Pseudomonadota</taxon>
        <taxon>Gammaproteobacteria</taxon>
        <taxon>Pseudomonadales</taxon>
        <taxon>Pseudomonadaceae</taxon>
        <taxon>Pseudomonas</taxon>
    </lineage>
</organism>
<evidence type="ECO:0000313" key="4">
    <source>
        <dbReference type="Proteomes" id="UP000805841"/>
    </source>
</evidence>
<evidence type="ECO:0000313" key="3">
    <source>
        <dbReference type="EMBL" id="MBD1600997.1"/>
    </source>
</evidence>
<dbReference type="Gene3D" id="3.40.50.1820">
    <property type="entry name" value="alpha/beta hydrolase"/>
    <property type="match status" value="1"/>
</dbReference>
<dbReference type="Proteomes" id="UP000805841">
    <property type="component" value="Unassembled WGS sequence"/>
</dbReference>
<dbReference type="SUPFAM" id="SSF53474">
    <property type="entry name" value="alpha/beta-Hydrolases"/>
    <property type="match status" value="1"/>
</dbReference>
<proteinExistence type="inferred from homology"/>
<protein>
    <submittedName>
        <fullName evidence="3">Alpha/beta hydrolase</fullName>
    </submittedName>
</protein>
<comment type="caution">
    <text evidence="3">The sequence shown here is derived from an EMBL/GenBank/DDBJ whole genome shotgun (WGS) entry which is preliminary data.</text>
</comment>
<dbReference type="PANTHER" id="PTHR40841">
    <property type="entry name" value="SIDEROPHORE TRIACETYLFUSARININE C ESTERASE"/>
    <property type="match status" value="1"/>
</dbReference>
<reference evidence="3 4" key="1">
    <citation type="journal article" date="2020" name="Insects">
        <title>Bacteria Belonging to Pseudomonas typographi sp. nov. from the Bark Beetle Ips typographus Have Genomic Potential to Aid in the Host Ecology.</title>
        <authorList>
            <person name="Peral-Aranega E."/>
            <person name="Saati-Santamaria Z."/>
            <person name="Kolarik M."/>
            <person name="Rivas R."/>
            <person name="Garcia-Fraile P."/>
        </authorList>
    </citation>
    <scope>NUCLEOTIDE SEQUENCE [LARGE SCALE GENOMIC DNA]</scope>
    <source>
        <strain evidence="3 4">CA3A</strain>
    </source>
</reference>
<evidence type="ECO:0000256" key="2">
    <source>
        <dbReference type="ARBA" id="ARBA00022801"/>
    </source>
</evidence>
<keyword evidence="4" id="KW-1185">Reference proteome</keyword>